<dbReference type="InterPro" id="IPR007274">
    <property type="entry name" value="Cop_transporter"/>
</dbReference>
<dbReference type="PANTHER" id="PTHR12483:SF27">
    <property type="entry name" value="COPPER TRANSPORT PROTEIN CTR1"/>
    <property type="match status" value="1"/>
</dbReference>
<feature type="transmembrane region" description="Helical" evidence="5">
    <location>
        <begin position="123"/>
        <end position="142"/>
    </location>
</feature>
<keyword evidence="4 5" id="KW-0472">Membrane</keyword>
<dbReference type="AlphaFoldDB" id="A0A336K857"/>
<comment type="similarity">
    <text evidence="5">Belongs to the copper transporter (Ctr) (TC 1.A.56) family. SLC31A subfamily.</text>
</comment>
<dbReference type="OMA" id="LGYILMM"/>
<keyword evidence="5" id="KW-0186">Copper</keyword>
<dbReference type="PANTHER" id="PTHR12483">
    <property type="entry name" value="SOLUTE CARRIER FAMILY 31 COPPER TRANSPORTERS"/>
    <property type="match status" value="1"/>
</dbReference>
<dbReference type="GO" id="GO:0005375">
    <property type="term" value="F:copper ion transmembrane transporter activity"/>
    <property type="evidence" value="ECO:0007669"/>
    <property type="project" value="UniProtKB-UniRule"/>
</dbReference>
<reference evidence="7" key="2">
    <citation type="submission" date="2018-07" db="EMBL/GenBank/DDBJ databases">
        <authorList>
            <person name="Quirk P.G."/>
            <person name="Krulwich T.A."/>
        </authorList>
    </citation>
    <scope>NUCLEOTIDE SEQUENCE</scope>
</reference>
<evidence type="ECO:0000313" key="7">
    <source>
        <dbReference type="EMBL" id="SSX17596.1"/>
    </source>
</evidence>
<keyword evidence="2 5" id="KW-0812">Transmembrane</keyword>
<name>A0A336K857_CULSO</name>
<gene>
    <name evidence="6" type="primary">CSON001356</name>
</gene>
<dbReference type="VEuPathDB" id="VectorBase:CSON001356"/>
<dbReference type="EMBL" id="UFQT01000011">
    <property type="protein sequence ID" value="SSX17596.1"/>
    <property type="molecule type" value="Genomic_DNA"/>
</dbReference>
<evidence type="ECO:0000256" key="3">
    <source>
        <dbReference type="ARBA" id="ARBA00022989"/>
    </source>
</evidence>
<dbReference type="Pfam" id="PF04145">
    <property type="entry name" value="Ctr"/>
    <property type="match status" value="1"/>
</dbReference>
<feature type="transmembrane region" description="Helical" evidence="5">
    <location>
        <begin position="28"/>
        <end position="45"/>
    </location>
</feature>
<reference evidence="6" key="1">
    <citation type="submission" date="2018-04" db="EMBL/GenBank/DDBJ databases">
        <authorList>
            <person name="Go L.Y."/>
            <person name="Mitchell J.A."/>
        </authorList>
    </citation>
    <scope>NUCLEOTIDE SEQUENCE</scope>
    <source>
        <tissue evidence="6">Whole organism</tissue>
    </source>
</reference>
<evidence type="ECO:0000256" key="2">
    <source>
        <dbReference type="ARBA" id="ARBA00022692"/>
    </source>
</evidence>
<dbReference type="GO" id="GO:0005886">
    <property type="term" value="C:plasma membrane"/>
    <property type="evidence" value="ECO:0007669"/>
    <property type="project" value="TreeGrafter"/>
</dbReference>
<evidence type="ECO:0000256" key="4">
    <source>
        <dbReference type="ARBA" id="ARBA00023136"/>
    </source>
</evidence>
<sequence length="193" mass="21223">MMHMSFWFGYDIGDFFFKGLVIDSTGKLIVLCAILMILSICFEAMKVHNAQTRAKAARELKTGRVMSETTSDSPLLNLQPENPNNSRPCLNKTLKGLKEAAFFLIHNALGYALMLTVMIYNGYLFIAVVAGMTIGYLLFGHISMKINMENVRAVQSKVVCNTSCPDGASIASTLPSVSEQPLRHGEGSSHHQC</sequence>
<feature type="transmembrane region" description="Helical" evidence="5">
    <location>
        <begin position="100"/>
        <end position="117"/>
    </location>
</feature>
<evidence type="ECO:0000256" key="5">
    <source>
        <dbReference type="RuleBase" id="RU367022"/>
    </source>
</evidence>
<evidence type="ECO:0000313" key="6">
    <source>
        <dbReference type="EMBL" id="SSW97210.1"/>
    </source>
</evidence>
<keyword evidence="5" id="KW-0187">Copper transport</keyword>
<keyword evidence="5" id="KW-0406">Ion transport</keyword>
<keyword evidence="5" id="KW-0813">Transport</keyword>
<keyword evidence="3 5" id="KW-1133">Transmembrane helix</keyword>
<organism evidence="6">
    <name type="scientific">Culicoides sonorensis</name>
    <name type="common">Biting midge</name>
    <dbReference type="NCBI Taxonomy" id="179676"/>
    <lineage>
        <taxon>Eukaryota</taxon>
        <taxon>Metazoa</taxon>
        <taxon>Ecdysozoa</taxon>
        <taxon>Arthropoda</taxon>
        <taxon>Hexapoda</taxon>
        <taxon>Insecta</taxon>
        <taxon>Pterygota</taxon>
        <taxon>Neoptera</taxon>
        <taxon>Endopterygota</taxon>
        <taxon>Diptera</taxon>
        <taxon>Nematocera</taxon>
        <taxon>Chironomoidea</taxon>
        <taxon>Ceratopogonidae</taxon>
        <taxon>Ceratopogoninae</taxon>
        <taxon>Culicoides</taxon>
        <taxon>Monoculicoides</taxon>
    </lineage>
</organism>
<accession>A0A336K857</accession>
<proteinExistence type="inferred from homology"/>
<evidence type="ECO:0000256" key="1">
    <source>
        <dbReference type="ARBA" id="ARBA00004141"/>
    </source>
</evidence>
<comment type="subcellular location">
    <subcellularLocation>
        <location evidence="1 5">Membrane</location>
        <topology evidence="1 5">Multi-pass membrane protein</topology>
    </subcellularLocation>
</comment>
<dbReference type="EMBL" id="UFQS01000011">
    <property type="protein sequence ID" value="SSW97210.1"/>
    <property type="molecule type" value="Genomic_DNA"/>
</dbReference>
<protein>
    <recommendedName>
        <fullName evidence="5">Copper transport protein</fullName>
    </recommendedName>
</protein>